<dbReference type="FunFam" id="3.30.70.270:FF:000063">
    <property type="entry name" value="Zinc knuckle domaincontaining protein"/>
    <property type="match status" value="1"/>
</dbReference>
<dbReference type="PANTHER" id="PTHR37984">
    <property type="entry name" value="PROTEIN CBG26694"/>
    <property type="match status" value="1"/>
</dbReference>
<evidence type="ECO:0008006" key="3">
    <source>
        <dbReference type="Google" id="ProtNLM"/>
    </source>
</evidence>
<dbReference type="Proteomes" id="UP000694580">
    <property type="component" value="Chromosome 13"/>
</dbReference>
<accession>A0AAY4D7Z3</accession>
<dbReference type="Gene3D" id="3.30.70.270">
    <property type="match status" value="1"/>
</dbReference>
<reference evidence="1 2" key="1">
    <citation type="submission" date="2020-06" db="EMBL/GenBank/DDBJ databases">
        <authorList>
            <consortium name="Wellcome Sanger Institute Data Sharing"/>
        </authorList>
    </citation>
    <scope>NUCLEOTIDE SEQUENCE [LARGE SCALE GENOMIC DNA]</scope>
</reference>
<dbReference type="AlphaFoldDB" id="A0AAY4D7Z3"/>
<organism evidence="1 2">
    <name type="scientific">Denticeps clupeoides</name>
    <name type="common">denticle herring</name>
    <dbReference type="NCBI Taxonomy" id="299321"/>
    <lineage>
        <taxon>Eukaryota</taxon>
        <taxon>Metazoa</taxon>
        <taxon>Chordata</taxon>
        <taxon>Craniata</taxon>
        <taxon>Vertebrata</taxon>
        <taxon>Euteleostomi</taxon>
        <taxon>Actinopterygii</taxon>
        <taxon>Neopterygii</taxon>
        <taxon>Teleostei</taxon>
        <taxon>Clupei</taxon>
        <taxon>Clupeiformes</taxon>
        <taxon>Denticipitoidei</taxon>
        <taxon>Denticipitidae</taxon>
        <taxon>Denticeps</taxon>
    </lineage>
</organism>
<name>A0AAY4D7Z3_9TELE</name>
<dbReference type="SUPFAM" id="SSF56672">
    <property type="entry name" value="DNA/RNA polymerases"/>
    <property type="match status" value="1"/>
</dbReference>
<dbReference type="GeneTree" id="ENSGT01060000250029"/>
<sequence>MQISLQPPVGAHCCGAGGGKQRVLLECCRVAEVQFHGHSLSAAGLKPDPENVRAIMDIPKPTDAKGVQRLIGFANYLAKFMPHLTSICEPLRHLLVKDTPWHWLPKHEAAVHELKSLVTNMPVQRYYDSDCLGCCLMQEGQSVAFASRALTTAEKTMHRSRRSVSKPLLSTPKRATYNQKLQGQSPWSNLGLSVLVRDTMVVSEI</sequence>
<evidence type="ECO:0000313" key="2">
    <source>
        <dbReference type="Proteomes" id="UP000694580"/>
    </source>
</evidence>
<evidence type="ECO:0000313" key="1">
    <source>
        <dbReference type="Ensembl" id="ENSDCDP00010041680.1"/>
    </source>
</evidence>
<dbReference type="Ensembl" id="ENSDCDT00010051665.1">
    <property type="protein sequence ID" value="ENSDCDP00010041680.1"/>
    <property type="gene ID" value="ENSDCDG00010026381.1"/>
</dbReference>
<reference evidence="1" key="3">
    <citation type="submission" date="2025-09" db="UniProtKB">
        <authorList>
            <consortium name="Ensembl"/>
        </authorList>
    </citation>
    <scope>IDENTIFICATION</scope>
</reference>
<dbReference type="InterPro" id="IPR043128">
    <property type="entry name" value="Rev_trsase/Diguanyl_cyclase"/>
</dbReference>
<protein>
    <recommendedName>
        <fullName evidence="3">Reverse transcriptase/retrotransposon-derived protein RNase H-like domain-containing protein</fullName>
    </recommendedName>
</protein>
<dbReference type="InterPro" id="IPR050951">
    <property type="entry name" value="Retrovirus_Pol_polyprotein"/>
</dbReference>
<keyword evidence="2" id="KW-1185">Reference proteome</keyword>
<dbReference type="InterPro" id="IPR043502">
    <property type="entry name" value="DNA/RNA_pol_sf"/>
</dbReference>
<dbReference type="PANTHER" id="PTHR37984:SF8">
    <property type="entry name" value="CCHC-TYPE DOMAIN-CONTAINING PROTEIN"/>
    <property type="match status" value="1"/>
</dbReference>
<reference evidence="1" key="2">
    <citation type="submission" date="2025-08" db="UniProtKB">
        <authorList>
            <consortium name="Ensembl"/>
        </authorList>
    </citation>
    <scope>IDENTIFICATION</scope>
</reference>
<proteinExistence type="predicted"/>